<dbReference type="STRING" id="84029.CROST_21510"/>
<sequence>MKIFKTLILKKHNNDKGGGCVKTQNNDVSSKFMDLGYYKSNFQGINKLDRNIKGSNVKGIRGFNENLQWYAEGVEEFNEILDLSEDGIREFYEILRLDNKTREFYESLDIEREKTVDTIKKHRINVTNSLGSVVVIPTGKNIYKTV</sequence>
<evidence type="ECO:0000313" key="2">
    <source>
        <dbReference type="Proteomes" id="UP000190951"/>
    </source>
</evidence>
<evidence type="ECO:0000313" key="1">
    <source>
        <dbReference type="EMBL" id="URZ13692.1"/>
    </source>
</evidence>
<dbReference type="EMBL" id="CP096983">
    <property type="protein sequence ID" value="URZ13692.1"/>
    <property type="molecule type" value="Genomic_DNA"/>
</dbReference>
<protein>
    <submittedName>
        <fullName evidence="1">Uncharacterized protein</fullName>
    </submittedName>
</protein>
<dbReference type="RefSeq" id="WP_077833615.1">
    <property type="nucleotide sequence ID" value="NZ_CP096983.1"/>
</dbReference>
<reference evidence="1 2" key="1">
    <citation type="submission" date="2022-04" db="EMBL/GenBank/DDBJ databases">
        <title>Genome sequence of C. roseum typestrain.</title>
        <authorList>
            <person name="Poehlein A."/>
            <person name="Schoch T."/>
            <person name="Duerre P."/>
            <person name="Daniel R."/>
        </authorList>
    </citation>
    <scope>NUCLEOTIDE SEQUENCE [LARGE SCALE GENOMIC DNA]</scope>
    <source>
        <strain evidence="1 2">DSM 7320</strain>
    </source>
</reference>
<dbReference type="KEGG" id="crw:CROST_044580"/>
<proteinExistence type="predicted"/>
<dbReference type="Proteomes" id="UP000190951">
    <property type="component" value="Chromosome"/>
</dbReference>
<gene>
    <name evidence="1" type="ORF">CROST_044580</name>
</gene>
<accession>A0A1S8L5V6</accession>
<name>A0A1S8L5V6_9CLOT</name>
<keyword evidence="2" id="KW-1185">Reference proteome</keyword>
<dbReference type="AlphaFoldDB" id="A0A1S8L5V6"/>
<organism evidence="1 2">
    <name type="scientific">Clostridium felsineum</name>
    <dbReference type="NCBI Taxonomy" id="36839"/>
    <lineage>
        <taxon>Bacteria</taxon>
        <taxon>Bacillati</taxon>
        <taxon>Bacillota</taxon>
        <taxon>Clostridia</taxon>
        <taxon>Eubacteriales</taxon>
        <taxon>Clostridiaceae</taxon>
        <taxon>Clostridium</taxon>
    </lineage>
</organism>